<organism evidence="8 9">
    <name type="scientific">Ricinus communis</name>
    <name type="common">Castor bean</name>
    <dbReference type="NCBI Taxonomy" id="3988"/>
    <lineage>
        <taxon>Eukaryota</taxon>
        <taxon>Viridiplantae</taxon>
        <taxon>Streptophyta</taxon>
        <taxon>Embryophyta</taxon>
        <taxon>Tracheophyta</taxon>
        <taxon>Spermatophyta</taxon>
        <taxon>Magnoliopsida</taxon>
        <taxon>eudicotyledons</taxon>
        <taxon>Gunneridae</taxon>
        <taxon>Pentapetalae</taxon>
        <taxon>rosids</taxon>
        <taxon>fabids</taxon>
        <taxon>Malpighiales</taxon>
        <taxon>Euphorbiaceae</taxon>
        <taxon>Acalyphoideae</taxon>
        <taxon>Acalypheae</taxon>
        <taxon>Ricinus</taxon>
    </lineage>
</organism>
<gene>
    <name evidence="8" type="ORF">RCOM_1582140</name>
</gene>
<dbReference type="InterPro" id="IPR036163">
    <property type="entry name" value="HMA_dom_sf"/>
</dbReference>
<protein>
    <submittedName>
        <fullName evidence="8">Metal ion binding protein, putative</fullName>
    </submittedName>
</protein>
<proteinExistence type="inferred from homology"/>
<feature type="domain" description="HMA" evidence="7">
    <location>
        <begin position="1"/>
        <end position="67"/>
    </location>
</feature>
<dbReference type="PANTHER" id="PTHR45811">
    <property type="entry name" value="COPPER TRANSPORT PROTEIN FAMILY-RELATED"/>
    <property type="match status" value="1"/>
</dbReference>
<keyword evidence="4" id="KW-0636">Prenylation</keyword>
<dbReference type="PROSITE" id="PS50846">
    <property type="entry name" value="HMA_2"/>
    <property type="match status" value="1"/>
</dbReference>
<dbReference type="PANTHER" id="PTHR45811:SF80">
    <property type="entry name" value="COPPER TRANSPORT PROTEIN FAMILY-RELATED"/>
    <property type="match status" value="1"/>
</dbReference>
<dbReference type="EMBL" id="EQ973781">
    <property type="protein sequence ID" value="EEF49048.1"/>
    <property type="molecule type" value="Genomic_DNA"/>
</dbReference>
<keyword evidence="3" id="KW-0449">Lipoprotein</keyword>
<keyword evidence="2" id="KW-0479">Metal-binding</keyword>
<evidence type="ECO:0000259" key="7">
    <source>
        <dbReference type="PROSITE" id="PS50846"/>
    </source>
</evidence>
<dbReference type="Proteomes" id="UP000008311">
    <property type="component" value="Unassembled WGS sequence"/>
</dbReference>
<dbReference type="Gene3D" id="3.30.70.100">
    <property type="match status" value="1"/>
</dbReference>
<evidence type="ECO:0000313" key="8">
    <source>
        <dbReference type="EMBL" id="EEF49048.1"/>
    </source>
</evidence>
<evidence type="ECO:0000256" key="3">
    <source>
        <dbReference type="ARBA" id="ARBA00023288"/>
    </source>
</evidence>
<reference evidence="9" key="1">
    <citation type="journal article" date="2010" name="Nat. Biotechnol.">
        <title>Draft genome sequence of the oilseed species Ricinus communis.</title>
        <authorList>
            <person name="Chan A.P."/>
            <person name="Crabtree J."/>
            <person name="Zhao Q."/>
            <person name="Lorenzi H."/>
            <person name="Orvis J."/>
            <person name="Puiu D."/>
            <person name="Melake-Berhan A."/>
            <person name="Jones K.M."/>
            <person name="Redman J."/>
            <person name="Chen G."/>
            <person name="Cahoon E.B."/>
            <person name="Gedil M."/>
            <person name="Stanke M."/>
            <person name="Haas B.J."/>
            <person name="Wortman J.R."/>
            <person name="Fraser-Liggett C.M."/>
            <person name="Ravel J."/>
            <person name="Rabinowicz P.D."/>
        </authorList>
    </citation>
    <scope>NUCLEOTIDE SEQUENCE [LARGE SCALE GENOMIC DNA]</scope>
    <source>
        <strain evidence="9">cv. Hale</strain>
    </source>
</reference>
<sequence length="85" mass="9570">MKKVVLKLELHDGDDRQKITRTVSGLPGVESISVDTKDNKLTVTGDVDPVPMRKEAEKKKEEPKKVDPNKKQEEKNNKDAKKSNS</sequence>
<accession>B9RIS6</accession>
<evidence type="ECO:0000313" key="9">
    <source>
        <dbReference type="Proteomes" id="UP000008311"/>
    </source>
</evidence>
<dbReference type="Pfam" id="PF00403">
    <property type="entry name" value="HMA"/>
    <property type="match status" value="1"/>
</dbReference>
<keyword evidence="1" id="KW-0488">Methylation</keyword>
<dbReference type="InterPro" id="IPR006121">
    <property type="entry name" value="HMA_dom"/>
</dbReference>
<dbReference type="InterPro" id="IPR051863">
    <property type="entry name" value="HIPP"/>
</dbReference>
<dbReference type="GO" id="GO:0046872">
    <property type="term" value="F:metal ion binding"/>
    <property type="evidence" value="ECO:0007669"/>
    <property type="project" value="UniProtKB-KW"/>
</dbReference>
<comment type="similarity">
    <text evidence="5">Belongs to the HIPP family.</text>
</comment>
<dbReference type="AlphaFoldDB" id="B9RIS6"/>
<evidence type="ECO:0000256" key="5">
    <source>
        <dbReference type="ARBA" id="ARBA00024045"/>
    </source>
</evidence>
<dbReference type="SUPFAM" id="SSF55008">
    <property type="entry name" value="HMA, heavy metal-associated domain"/>
    <property type="match status" value="1"/>
</dbReference>
<evidence type="ECO:0000256" key="1">
    <source>
        <dbReference type="ARBA" id="ARBA00022481"/>
    </source>
</evidence>
<evidence type="ECO:0000256" key="6">
    <source>
        <dbReference type="SAM" id="MobiDB-lite"/>
    </source>
</evidence>
<name>B9RIS6_RICCO</name>
<evidence type="ECO:0000256" key="2">
    <source>
        <dbReference type="ARBA" id="ARBA00022723"/>
    </source>
</evidence>
<keyword evidence="9" id="KW-1185">Reference proteome</keyword>
<feature type="region of interest" description="Disordered" evidence="6">
    <location>
        <begin position="40"/>
        <end position="85"/>
    </location>
</feature>
<dbReference type="InParanoid" id="B9RIS6"/>
<feature type="compositionally biased region" description="Basic and acidic residues" evidence="6">
    <location>
        <begin position="51"/>
        <end position="85"/>
    </location>
</feature>
<dbReference type="CDD" id="cd00371">
    <property type="entry name" value="HMA"/>
    <property type="match status" value="1"/>
</dbReference>
<dbReference type="STRING" id="3988.B9RIS6"/>
<evidence type="ECO:0000256" key="4">
    <source>
        <dbReference type="ARBA" id="ARBA00023289"/>
    </source>
</evidence>
<dbReference type="eggNOG" id="KOG1603">
    <property type="taxonomic scope" value="Eukaryota"/>
</dbReference>